<dbReference type="InterPro" id="IPR023271">
    <property type="entry name" value="Aquaporin-like"/>
</dbReference>
<dbReference type="Gene3D" id="1.20.1080.10">
    <property type="entry name" value="Glycerol uptake facilitator protein"/>
    <property type="match status" value="1"/>
</dbReference>
<dbReference type="PANTHER" id="PTHR19139:SF199">
    <property type="entry name" value="MIP17260P"/>
    <property type="match status" value="1"/>
</dbReference>
<protein>
    <submittedName>
        <fullName evidence="9">MIP family protein</fullName>
    </submittedName>
</protein>
<proteinExistence type="inferred from homology"/>
<evidence type="ECO:0000256" key="5">
    <source>
        <dbReference type="ARBA" id="ARBA00023136"/>
    </source>
</evidence>
<evidence type="ECO:0000256" key="1">
    <source>
        <dbReference type="ARBA" id="ARBA00004141"/>
    </source>
</evidence>
<organism evidence="9 10">
    <name type="scientific">Sphingobium chlorophenolicum</name>
    <dbReference type="NCBI Taxonomy" id="46429"/>
    <lineage>
        <taxon>Bacteria</taxon>
        <taxon>Pseudomonadati</taxon>
        <taxon>Pseudomonadota</taxon>
        <taxon>Alphaproteobacteria</taxon>
        <taxon>Sphingomonadales</taxon>
        <taxon>Sphingomonadaceae</taxon>
        <taxon>Sphingobium</taxon>
    </lineage>
</organism>
<feature type="transmembrane region" description="Helical" evidence="8">
    <location>
        <begin position="122"/>
        <end position="141"/>
    </location>
</feature>
<dbReference type="InterPro" id="IPR000425">
    <property type="entry name" value="MIP"/>
</dbReference>
<name>A0A081RAT9_SPHCR</name>
<feature type="transmembrane region" description="Helical" evidence="8">
    <location>
        <begin position="153"/>
        <end position="174"/>
    </location>
</feature>
<dbReference type="PANTHER" id="PTHR19139">
    <property type="entry name" value="AQUAPORIN TRANSPORTER"/>
    <property type="match status" value="1"/>
</dbReference>
<evidence type="ECO:0000256" key="4">
    <source>
        <dbReference type="ARBA" id="ARBA00022989"/>
    </source>
</evidence>
<dbReference type="GO" id="GO:0005886">
    <property type="term" value="C:plasma membrane"/>
    <property type="evidence" value="ECO:0007669"/>
    <property type="project" value="TreeGrafter"/>
</dbReference>
<sequence length="262" mass="26623">MNRRAVLAEALGSLLLFATVIGSGIMAERIAGGNIAIALLGNTLATGAILFVLVTMLGPVSGAHMNPAVTLVLCMRGRIRVDAALAYVAAQLVGGIMGVWLAHLMFDVPLLQLSTKLRGGGGQWAGEAVATFGLVLTIIGTMRMRPESVPTSVALYIVAAYWFTSSTSFANPAITIARSLSDSFAGIAPSCVPAFVAAQMGGAITAHIFSGLVFPAGPQNAALVDGDDRDGVAAGLAGARLPTPGPSLGGRGERSGVIWPGV</sequence>
<evidence type="ECO:0000256" key="7">
    <source>
        <dbReference type="SAM" id="MobiDB-lite"/>
    </source>
</evidence>
<feature type="transmembrane region" description="Helical" evidence="8">
    <location>
        <begin position="37"/>
        <end position="60"/>
    </location>
</feature>
<dbReference type="SUPFAM" id="SSF81338">
    <property type="entry name" value="Aquaporin-like"/>
    <property type="match status" value="1"/>
</dbReference>
<dbReference type="AlphaFoldDB" id="A0A081RAT9"/>
<dbReference type="PRINTS" id="PR00783">
    <property type="entry name" value="MINTRINSICP"/>
</dbReference>
<comment type="subcellular location">
    <subcellularLocation>
        <location evidence="1">Membrane</location>
        <topology evidence="1">Multi-pass membrane protein</topology>
    </subcellularLocation>
</comment>
<evidence type="ECO:0000256" key="8">
    <source>
        <dbReference type="SAM" id="Phobius"/>
    </source>
</evidence>
<evidence type="ECO:0000256" key="2">
    <source>
        <dbReference type="ARBA" id="ARBA00006175"/>
    </source>
</evidence>
<dbReference type="Pfam" id="PF00230">
    <property type="entry name" value="MIP"/>
    <property type="match status" value="1"/>
</dbReference>
<dbReference type="Proteomes" id="UP000028411">
    <property type="component" value="Unassembled WGS sequence"/>
</dbReference>
<evidence type="ECO:0000313" key="9">
    <source>
        <dbReference type="EMBL" id="KEQ52312.1"/>
    </source>
</evidence>
<dbReference type="eggNOG" id="COG0580">
    <property type="taxonomic scope" value="Bacteria"/>
</dbReference>
<accession>A0A081RAT9</accession>
<comment type="similarity">
    <text evidence="2 6">Belongs to the MIP/aquaporin (TC 1.A.8) family.</text>
</comment>
<dbReference type="InterPro" id="IPR034294">
    <property type="entry name" value="Aquaporin_transptr"/>
</dbReference>
<gene>
    <name evidence="9" type="ORF">BV95_03432</name>
</gene>
<keyword evidence="6" id="KW-0813">Transport</keyword>
<dbReference type="PATRIC" id="fig|46429.4.peg.3422"/>
<evidence type="ECO:0000256" key="6">
    <source>
        <dbReference type="RuleBase" id="RU000477"/>
    </source>
</evidence>
<keyword evidence="4 8" id="KW-1133">Transmembrane helix</keyword>
<evidence type="ECO:0000256" key="3">
    <source>
        <dbReference type="ARBA" id="ARBA00022692"/>
    </source>
</evidence>
<reference evidence="9 10" key="1">
    <citation type="submission" date="2014-02" db="EMBL/GenBank/DDBJ databases">
        <title>Whole genome sequence of Sphingobium chlorophenolicum NBRC 16172.</title>
        <authorList>
            <person name="Gan H.M."/>
            <person name="Gan H.Y."/>
            <person name="Chew T.H."/>
            <person name="Savka M.A."/>
        </authorList>
    </citation>
    <scope>NUCLEOTIDE SEQUENCE [LARGE SCALE GENOMIC DNA]</scope>
    <source>
        <strain evidence="9 10">NBRC 16172</strain>
    </source>
</reference>
<keyword evidence="3 6" id="KW-0812">Transmembrane</keyword>
<dbReference type="GO" id="GO:0015250">
    <property type="term" value="F:water channel activity"/>
    <property type="evidence" value="ECO:0007669"/>
    <property type="project" value="TreeGrafter"/>
</dbReference>
<keyword evidence="5 8" id="KW-0472">Membrane</keyword>
<feature type="transmembrane region" description="Helical" evidence="8">
    <location>
        <begin position="81"/>
        <end position="102"/>
    </location>
</feature>
<evidence type="ECO:0000313" key="10">
    <source>
        <dbReference type="Proteomes" id="UP000028411"/>
    </source>
</evidence>
<dbReference type="EMBL" id="JFHR01000046">
    <property type="protein sequence ID" value="KEQ52312.1"/>
    <property type="molecule type" value="Genomic_DNA"/>
</dbReference>
<feature type="region of interest" description="Disordered" evidence="7">
    <location>
        <begin position="243"/>
        <end position="262"/>
    </location>
</feature>
<comment type="caution">
    <text evidence="9">The sequence shown here is derived from an EMBL/GenBank/DDBJ whole genome shotgun (WGS) entry which is preliminary data.</text>
</comment>